<evidence type="ECO:0000313" key="6">
    <source>
        <dbReference type="Proteomes" id="UP000283269"/>
    </source>
</evidence>
<dbReference type="OrthoDB" id="3266532at2759"/>
<reference evidence="5 6" key="1">
    <citation type="journal article" date="2018" name="Evol. Lett.">
        <title>Horizontal gene cluster transfer increased hallucinogenic mushroom diversity.</title>
        <authorList>
            <person name="Reynolds H.T."/>
            <person name="Vijayakumar V."/>
            <person name="Gluck-Thaler E."/>
            <person name="Korotkin H.B."/>
            <person name="Matheny P.B."/>
            <person name="Slot J.C."/>
        </authorList>
    </citation>
    <scope>NUCLEOTIDE SEQUENCE [LARGE SCALE GENOMIC DNA]</scope>
    <source>
        <strain evidence="5 6">2631</strain>
    </source>
</reference>
<keyword evidence="1" id="KW-0677">Repeat</keyword>
<accession>A0A409XIT3</accession>
<feature type="compositionally biased region" description="Polar residues" evidence="3">
    <location>
        <begin position="216"/>
        <end position="234"/>
    </location>
</feature>
<dbReference type="PROSITE" id="PS50294">
    <property type="entry name" value="WD_REPEATS_REGION"/>
    <property type="match status" value="1"/>
</dbReference>
<dbReference type="Gene3D" id="3.40.50.300">
    <property type="entry name" value="P-loop containing nucleotide triphosphate hydrolases"/>
    <property type="match status" value="1"/>
</dbReference>
<gene>
    <name evidence="5" type="ORF">CVT25_003896</name>
</gene>
<dbReference type="PANTHER" id="PTHR10039">
    <property type="entry name" value="AMELOGENIN"/>
    <property type="match status" value="1"/>
</dbReference>
<dbReference type="AlphaFoldDB" id="A0A409XIT3"/>
<dbReference type="Proteomes" id="UP000283269">
    <property type="component" value="Unassembled WGS sequence"/>
</dbReference>
<feature type="region of interest" description="Disordered" evidence="3">
    <location>
        <begin position="167"/>
        <end position="234"/>
    </location>
</feature>
<dbReference type="InParanoid" id="A0A409XIT3"/>
<dbReference type="Pfam" id="PF00400">
    <property type="entry name" value="WD40"/>
    <property type="match status" value="1"/>
</dbReference>
<evidence type="ECO:0000313" key="5">
    <source>
        <dbReference type="EMBL" id="PPQ90677.1"/>
    </source>
</evidence>
<dbReference type="SUPFAM" id="SSF52540">
    <property type="entry name" value="P-loop containing nucleoside triphosphate hydrolases"/>
    <property type="match status" value="1"/>
</dbReference>
<dbReference type="GO" id="GO:0007166">
    <property type="term" value="P:cell surface receptor signaling pathway"/>
    <property type="evidence" value="ECO:0007669"/>
    <property type="project" value="InterPro"/>
</dbReference>
<feature type="non-terminal residue" evidence="5">
    <location>
        <position position="1054"/>
    </location>
</feature>
<feature type="region of interest" description="Disordered" evidence="3">
    <location>
        <begin position="53"/>
        <end position="74"/>
    </location>
</feature>
<dbReference type="SMART" id="SM00320">
    <property type="entry name" value="WD40"/>
    <property type="match status" value="1"/>
</dbReference>
<comment type="caution">
    <text evidence="5">The sequence shown here is derived from an EMBL/GenBank/DDBJ whole genome shotgun (WGS) entry which is preliminary data.</text>
</comment>
<dbReference type="InterPro" id="IPR059179">
    <property type="entry name" value="MLKL-like_MCAfunc"/>
</dbReference>
<dbReference type="Pfam" id="PF24883">
    <property type="entry name" value="NPHP3_N"/>
    <property type="match status" value="1"/>
</dbReference>
<keyword evidence="2" id="KW-0853">WD repeat</keyword>
<dbReference type="InterPro" id="IPR056884">
    <property type="entry name" value="NPHP3-like_N"/>
</dbReference>
<organism evidence="5 6">
    <name type="scientific">Psilocybe cyanescens</name>
    <dbReference type="NCBI Taxonomy" id="93625"/>
    <lineage>
        <taxon>Eukaryota</taxon>
        <taxon>Fungi</taxon>
        <taxon>Dikarya</taxon>
        <taxon>Basidiomycota</taxon>
        <taxon>Agaricomycotina</taxon>
        <taxon>Agaricomycetes</taxon>
        <taxon>Agaricomycetidae</taxon>
        <taxon>Agaricales</taxon>
        <taxon>Agaricineae</taxon>
        <taxon>Strophariaceae</taxon>
        <taxon>Psilocybe</taxon>
    </lineage>
</organism>
<dbReference type="InterPro" id="IPR015943">
    <property type="entry name" value="WD40/YVTN_repeat-like_dom_sf"/>
</dbReference>
<evidence type="ECO:0000256" key="3">
    <source>
        <dbReference type="SAM" id="MobiDB-lite"/>
    </source>
</evidence>
<sequence>MGAASRQIYTAQHDKPTLLSLTVTNMANDNSQSRKKSKGSFLSPVVEPLNSIFNRKHSNSPLPPEGSQGHSSKSKLRNFFRSTSTSSSQWVLSLSLTSSTEIPGRETPVGKCRIFFMYRLNCNPVADPSTDITPDGVPPNPSSLIMGSPEYPDHRTPPALFESRALATPPAVQNPDDLSSLRGSATTASAGQSPGENTPTFHGYRRLTPYGLRQEPTGNSAAIKGNSQSPMPNARSSIKENLKLTGRALQTLIKRGANIVDSNPAKVALGLVQAIIEINNAVKDNKDAVSRQIALTGGQLEEVAEALRDWKPENKEGHPWMNHFKATLEEELGGLEKLSDESNFRKFLDHEDEQGRIRDIFVRINEARVRFELALGVRVFKAVYNMDEAVKGLFLDRLKPSDIAHHNYLLEGEEGRLLRREVCIPGTRVRILDDIVTWAKDTSLDSPNIYWLFGHAGSGKTTLAYTIARRFEFAGDSSDTVILGGNFFCSRQFDKTRLSIYIIRTIVYHLALKCKPFSDALRRSGRLEIITQRISTQLDGLLFGPWQESRRADTSTQPHYLIVIDALDEIDGTGGSDFLRELVNVINKKSTECLSGLKFFVTSRSDKDLVAHVNSLERKQLYRLQDVKEEEARADVATYLKVSLPHLVGSEIMDQLVDDTAGLFIYAATVVRYVEGYASDEHEKRLGPLLVSGSTNSQSQEETLLDRLYHQILSDAQDRFKSDYYLDILHTFLCCAEPTSTSLVAELLCSSQKASPTPSIVDGVLKSLHAVLYTENNKVFSYHKSFSDFIFDRAPSKEPFRCDKAKHHRLLTGSCFRVMEGLRFNIANIPSSFILDRDNHALAGEVERNIPPVLSYSCRNWDHHLSATKPTTLNPLHEILAEFLQLRALFWIEAMNLLHSRGRCYSMLQIAHKWVIESKASVGNSPLAKNLTEAGSFALYFSGSGAWSSTPHLYISTLATWPRKSDPSQSWRSHFPKIPKFVNASLGGTLLMTLNQGSEVNAVAFSADGSCIISGSRENLVQVWDALTGDEELVLHGHTYLVSSVAFSSDGSRI</sequence>
<proteinExistence type="predicted"/>
<dbReference type="InterPro" id="IPR036537">
    <property type="entry name" value="Adaptor_Cbl_N_dom_sf"/>
</dbReference>
<feature type="domain" description="Nephrocystin 3-like N-terminal" evidence="4">
    <location>
        <begin position="435"/>
        <end position="604"/>
    </location>
</feature>
<feature type="compositionally biased region" description="Polar residues" evidence="3">
    <location>
        <begin position="181"/>
        <end position="200"/>
    </location>
</feature>
<keyword evidence="6" id="KW-1185">Reference proteome</keyword>
<dbReference type="InterPro" id="IPR011047">
    <property type="entry name" value="Quinoprotein_ADH-like_sf"/>
</dbReference>
<name>A0A409XIT3_PSICY</name>
<dbReference type="EMBL" id="NHYD01001565">
    <property type="protein sequence ID" value="PPQ90677.1"/>
    <property type="molecule type" value="Genomic_DNA"/>
</dbReference>
<dbReference type="STRING" id="93625.A0A409XIT3"/>
<dbReference type="Gene3D" id="1.20.930.20">
    <property type="entry name" value="Adaptor protein Cbl, N-terminal domain"/>
    <property type="match status" value="1"/>
</dbReference>
<evidence type="ECO:0000259" key="4">
    <source>
        <dbReference type="Pfam" id="PF24883"/>
    </source>
</evidence>
<dbReference type="CDD" id="cd21037">
    <property type="entry name" value="MLKL_NTD"/>
    <property type="match status" value="1"/>
</dbReference>
<evidence type="ECO:0000256" key="2">
    <source>
        <dbReference type="PROSITE-ProRule" id="PRU00221"/>
    </source>
</evidence>
<evidence type="ECO:0000256" key="1">
    <source>
        <dbReference type="ARBA" id="ARBA00022737"/>
    </source>
</evidence>
<dbReference type="InterPro" id="IPR027417">
    <property type="entry name" value="P-loop_NTPase"/>
</dbReference>
<dbReference type="PANTHER" id="PTHR10039:SF16">
    <property type="entry name" value="GPI INOSITOL-DEACYLASE"/>
    <property type="match status" value="1"/>
</dbReference>
<protein>
    <recommendedName>
        <fullName evidence="4">Nephrocystin 3-like N-terminal domain-containing protein</fullName>
    </recommendedName>
</protein>
<dbReference type="InterPro" id="IPR001680">
    <property type="entry name" value="WD40_rpt"/>
</dbReference>
<dbReference type="SUPFAM" id="SSF50998">
    <property type="entry name" value="Quinoprotein alcohol dehydrogenase-like"/>
    <property type="match status" value="1"/>
</dbReference>
<dbReference type="Gene3D" id="2.130.10.10">
    <property type="entry name" value="YVTN repeat-like/Quinoprotein amine dehydrogenase"/>
    <property type="match status" value="1"/>
</dbReference>
<dbReference type="PROSITE" id="PS50082">
    <property type="entry name" value="WD_REPEATS_2"/>
    <property type="match status" value="1"/>
</dbReference>
<feature type="repeat" description="WD" evidence="2">
    <location>
        <begin position="993"/>
        <end position="1034"/>
    </location>
</feature>